<feature type="transmembrane region" description="Helical" evidence="7">
    <location>
        <begin position="204"/>
        <end position="224"/>
    </location>
</feature>
<evidence type="ECO:0000256" key="7">
    <source>
        <dbReference type="SAM" id="Phobius"/>
    </source>
</evidence>
<comment type="caution">
    <text evidence="8">The sequence shown here is derived from an EMBL/GenBank/DDBJ whole genome shotgun (WGS) entry which is preliminary data.</text>
</comment>
<feature type="transmembrane region" description="Helical" evidence="7">
    <location>
        <begin position="166"/>
        <end position="183"/>
    </location>
</feature>
<name>U3A2U3_9SPHN</name>
<keyword evidence="5 7" id="KW-1133">Transmembrane helix</keyword>
<dbReference type="EMBL" id="BASZ01000004">
    <property type="protein sequence ID" value="GAD49078.1"/>
    <property type="molecule type" value="Genomic_DNA"/>
</dbReference>
<dbReference type="Pfam" id="PF13440">
    <property type="entry name" value="Polysacc_synt_3"/>
    <property type="match status" value="1"/>
</dbReference>
<gene>
    <name evidence="8" type="ORF">NT2_04_04910</name>
</gene>
<dbReference type="OrthoDB" id="7356923at2"/>
<evidence type="ECO:0000313" key="8">
    <source>
        <dbReference type="EMBL" id="GAD49078.1"/>
    </source>
</evidence>
<feature type="transmembrane region" description="Helical" evidence="7">
    <location>
        <begin position="408"/>
        <end position="430"/>
    </location>
</feature>
<comment type="similarity">
    <text evidence="2">Belongs to the polysaccharide synthase family.</text>
</comment>
<feature type="transmembrane region" description="Helical" evidence="7">
    <location>
        <begin position="38"/>
        <end position="57"/>
    </location>
</feature>
<dbReference type="AlphaFoldDB" id="U3A2U3"/>
<reference evidence="8 9" key="1">
    <citation type="submission" date="2013-09" db="EMBL/GenBank/DDBJ databases">
        <title>Whole genome shotgun sequence of Novosphingobium tardaugens NBRC 16725.</title>
        <authorList>
            <person name="Isaki S."/>
            <person name="Hosoyama A."/>
            <person name="Tsuchikane K."/>
            <person name="Katsumata H."/>
            <person name="Ando Y."/>
            <person name="Yamazaki S."/>
            <person name="Fujita N."/>
        </authorList>
    </citation>
    <scope>NUCLEOTIDE SEQUENCE [LARGE SCALE GENOMIC DNA]</scope>
    <source>
        <strain evidence="8 9">NBRC 16725</strain>
    </source>
</reference>
<feature type="transmembrane region" description="Helical" evidence="7">
    <location>
        <begin position="77"/>
        <end position="99"/>
    </location>
</feature>
<comment type="subcellular location">
    <subcellularLocation>
        <location evidence="1">Cell membrane</location>
        <topology evidence="1">Multi-pass membrane protein</topology>
    </subcellularLocation>
</comment>
<feature type="transmembrane region" description="Helical" evidence="7">
    <location>
        <begin position="351"/>
        <end position="372"/>
    </location>
</feature>
<keyword evidence="6 7" id="KW-0472">Membrane</keyword>
<evidence type="ECO:0000256" key="3">
    <source>
        <dbReference type="ARBA" id="ARBA00022475"/>
    </source>
</evidence>
<dbReference type="InterPro" id="IPR050833">
    <property type="entry name" value="Poly_Biosynth_Transport"/>
</dbReference>
<feature type="transmembrane region" description="Helical" evidence="7">
    <location>
        <begin position="244"/>
        <end position="268"/>
    </location>
</feature>
<protein>
    <recommendedName>
        <fullName evidence="10">Polysaccharide biosynthesis protein</fullName>
    </recommendedName>
</protein>
<evidence type="ECO:0008006" key="10">
    <source>
        <dbReference type="Google" id="ProtNLM"/>
    </source>
</evidence>
<dbReference type="PANTHER" id="PTHR30250">
    <property type="entry name" value="PST FAMILY PREDICTED COLANIC ACID TRANSPORTER"/>
    <property type="match status" value="1"/>
</dbReference>
<evidence type="ECO:0000256" key="6">
    <source>
        <dbReference type="ARBA" id="ARBA00023136"/>
    </source>
</evidence>
<keyword evidence="3" id="KW-1003">Cell membrane</keyword>
<organism evidence="8 9">
    <name type="scientific">Caenibius tardaugens NBRC 16725</name>
    <dbReference type="NCBI Taxonomy" id="1219035"/>
    <lineage>
        <taxon>Bacteria</taxon>
        <taxon>Pseudomonadati</taxon>
        <taxon>Pseudomonadota</taxon>
        <taxon>Alphaproteobacteria</taxon>
        <taxon>Sphingomonadales</taxon>
        <taxon>Erythrobacteraceae</taxon>
        <taxon>Caenibius</taxon>
    </lineage>
</organism>
<dbReference type="PANTHER" id="PTHR30250:SF10">
    <property type="entry name" value="LIPOPOLYSACCHARIDE BIOSYNTHESIS PROTEIN WZXC"/>
    <property type="match status" value="1"/>
</dbReference>
<keyword evidence="4 7" id="KW-0812">Transmembrane</keyword>
<feature type="transmembrane region" description="Helical" evidence="7">
    <location>
        <begin position="140"/>
        <end position="160"/>
    </location>
</feature>
<feature type="transmembrane region" description="Helical" evidence="7">
    <location>
        <begin position="280"/>
        <end position="301"/>
    </location>
</feature>
<keyword evidence="9" id="KW-1185">Reference proteome</keyword>
<sequence length="489" mass="52213">MSIRRAAIWSVSAQYTAFAIQFAASVIISRFFLQPAEVGLFSIALAAAMMLAIFQDMGVTRFISGQPQMQPEALGDYLTLTIGIAWSVAAILIFGAPWFAGFYDQPGLVNLLHLIGASYLLIPFATVSSALLVRDMDFRGLFWVNAGSALIGNVTAVILAAQGYSATALAWGVVVTALGKAVTAQAMRPVAPRWKPRRDKIAPLLRFGSASFLISASAAVGQRSQDLIVGRLLGITATGLFSRASALAGQLSTLVTGAINSVFYPAFARKRDAGEPLAEPYLHLLACNTALNWASMAGLAICAEPLVRILYGNNWAGVAPLLFWTAIGEMLFIAMPLQMDIPILLGRIRTLVWINLLETVAAVTILAMASMISLEAAAISRVFYGLVWWAIYAAFLTRLLSLPVRRMALIYAQSAISALAAGLPMILILHSQGAANVGLIDLLAGTAAGGVTWIAMLFACRHPATHEIRLALHSGLTLVSRLRRRGSSV</sequence>
<evidence type="ECO:0000256" key="5">
    <source>
        <dbReference type="ARBA" id="ARBA00022989"/>
    </source>
</evidence>
<proteinExistence type="inferred from homology"/>
<dbReference type="Proteomes" id="UP000016568">
    <property type="component" value="Unassembled WGS sequence"/>
</dbReference>
<accession>U3A2U3</accession>
<dbReference type="GO" id="GO:0005886">
    <property type="term" value="C:plasma membrane"/>
    <property type="evidence" value="ECO:0007669"/>
    <property type="project" value="UniProtKB-SubCell"/>
</dbReference>
<feature type="transmembrane region" description="Helical" evidence="7">
    <location>
        <begin position="378"/>
        <end position="396"/>
    </location>
</feature>
<feature type="transmembrane region" description="Helical" evidence="7">
    <location>
        <begin position="321"/>
        <end position="339"/>
    </location>
</feature>
<evidence type="ECO:0000256" key="2">
    <source>
        <dbReference type="ARBA" id="ARBA00007430"/>
    </source>
</evidence>
<dbReference type="RefSeq" id="WP_021689985.1">
    <property type="nucleotide sequence ID" value="NZ_BASZ01000004.1"/>
</dbReference>
<feature type="transmembrane region" description="Helical" evidence="7">
    <location>
        <begin position="111"/>
        <end position="133"/>
    </location>
</feature>
<feature type="transmembrane region" description="Helical" evidence="7">
    <location>
        <begin position="12"/>
        <end position="32"/>
    </location>
</feature>
<feature type="transmembrane region" description="Helical" evidence="7">
    <location>
        <begin position="442"/>
        <end position="460"/>
    </location>
</feature>
<evidence type="ECO:0000256" key="1">
    <source>
        <dbReference type="ARBA" id="ARBA00004651"/>
    </source>
</evidence>
<dbReference type="eggNOG" id="COG2244">
    <property type="taxonomic scope" value="Bacteria"/>
</dbReference>
<evidence type="ECO:0000313" key="9">
    <source>
        <dbReference type="Proteomes" id="UP000016568"/>
    </source>
</evidence>
<evidence type="ECO:0000256" key="4">
    <source>
        <dbReference type="ARBA" id="ARBA00022692"/>
    </source>
</evidence>
<dbReference type="KEGG" id="ntd:EGO55_07835"/>